<feature type="region of interest" description="Disordered" evidence="2">
    <location>
        <begin position="1"/>
        <end position="27"/>
    </location>
</feature>
<keyword evidence="5" id="KW-1185">Reference proteome</keyword>
<dbReference type="EMBL" id="JASBNA010000113">
    <property type="protein sequence ID" value="KAK7676529.1"/>
    <property type="molecule type" value="Genomic_DNA"/>
</dbReference>
<comment type="caution">
    <text evidence="4">The sequence shown here is derived from an EMBL/GenBank/DDBJ whole genome shotgun (WGS) entry which is preliminary data.</text>
</comment>
<accession>A0AAW0FBL9</accession>
<dbReference type="Gene3D" id="1.10.472.10">
    <property type="entry name" value="Cyclin-like"/>
    <property type="match status" value="1"/>
</dbReference>
<dbReference type="InterPro" id="IPR036915">
    <property type="entry name" value="Cyclin-like_sf"/>
</dbReference>
<reference evidence="4 5" key="1">
    <citation type="submission" date="2022-09" db="EMBL/GenBank/DDBJ databases">
        <authorList>
            <person name="Palmer J.M."/>
        </authorList>
    </citation>
    <scope>NUCLEOTIDE SEQUENCE [LARGE SCALE GENOMIC DNA]</scope>
    <source>
        <strain evidence="4 5">DSM 7382</strain>
    </source>
</reference>
<organism evidence="4 5">
    <name type="scientific">Cerrena zonata</name>
    <dbReference type="NCBI Taxonomy" id="2478898"/>
    <lineage>
        <taxon>Eukaryota</taxon>
        <taxon>Fungi</taxon>
        <taxon>Dikarya</taxon>
        <taxon>Basidiomycota</taxon>
        <taxon>Agaricomycotina</taxon>
        <taxon>Agaricomycetes</taxon>
        <taxon>Polyporales</taxon>
        <taxon>Cerrenaceae</taxon>
        <taxon>Cerrena</taxon>
    </lineage>
</organism>
<feature type="domain" description="Cyclin C-terminal" evidence="3">
    <location>
        <begin position="140"/>
        <end position="242"/>
    </location>
</feature>
<evidence type="ECO:0000313" key="4">
    <source>
        <dbReference type="EMBL" id="KAK7676529.1"/>
    </source>
</evidence>
<dbReference type="AlphaFoldDB" id="A0AAW0FBL9"/>
<sequence>MPDPEVKKENDIETEEPVKTKPRVSTDDLYRRSSQYRMWSYTVESLKETKIQTNEGGRAQALKKYEEARSKAANENPELFEKQQNEFTADKMLALLTEEEEVKYLQYYCNSILVTGNFFNMPTQVKATAMSFFKRFYLLPRSLYDKAKQWLTKYGILSDATFLFTPPQIALAAMYDVDKRITEKYLKRKFLSDKEEQKLEPIKEEEEGDEKKEAKEEDDSKKTQREQYELIIRTIRKCVKISKQIPETTKEESANIDKKCFFTLNPNKLIKRKIKQLTKE</sequence>
<name>A0AAW0FBL9_9APHY</name>
<dbReference type="InterPro" id="IPR031658">
    <property type="entry name" value="Cyclin_C_2"/>
</dbReference>
<feature type="compositionally biased region" description="Basic and acidic residues" evidence="2">
    <location>
        <begin position="209"/>
        <end position="223"/>
    </location>
</feature>
<evidence type="ECO:0000256" key="1">
    <source>
        <dbReference type="ARBA" id="ARBA00023127"/>
    </source>
</evidence>
<dbReference type="Proteomes" id="UP001385951">
    <property type="component" value="Unassembled WGS sequence"/>
</dbReference>
<feature type="region of interest" description="Disordered" evidence="2">
    <location>
        <begin position="198"/>
        <end position="223"/>
    </location>
</feature>
<proteinExistence type="predicted"/>
<dbReference type="SUPFAM" id="SSF47954">
    <property type="entry name" value="Cyclin-like"/>
    <property type="match status" value="2"/>
</dbReference>
<gene>
    <name evidence="4" type="ORF">QCA50_020498</name>
</gene>
<dbReference type="Pfam" id="PF16899">
    <property type="entry name" value="Cyclin_C_2"/>
    <property type="match status" value="1"/>
</dbReference>
<evidence type="ECO:0000256" key="2">
    <source>
        <dbReference type="SAM" id="MobiDB-lite"/>
    </source>
</evidence>
<evidence type="ECO:0000259" key="3">
    <source>
        <dbReference type="Pfam" id="PF16899"/>
    </source>
</evidence>
<protein>
    <recommendedName>
        <fullName evidence="3">Cyclin C-terminal domain-containing protein</fullName>
    </recommendedName>
</protein>
<keyword evidence="1" id="KW-0195">Cyclin</keyword>
<evidence type="ECO:0000313" key="5">
    <source>
        <dbReference type="Proteomes" id="UP001385951"/>
    </source>
</evidence>